<name>A0A8H5F3T2_9AGAR</name>
<sequence>MVSAENHDKSTNTSGATLSDPTVNLIDRKVCISIAKSSLQHIEEGNYEADGVVYDIKGAVSATNNSTRYYPPDSELSQWALVEGGQVQLNQRAGISSSNERIGVLNFASAKSPGGGFLGGSRAQEESIARSSTLYPSLKTTTAEPFYALHKAHSKHGLYSHAMVYSPGVLFMRADTGDWLPPLIVDVVTAPAVNAGSYRNHLRKQNIHEDTEIDTTMRERMARVLYLFELQGVRNVVLGSFGTGAFKNRIELVAGVWKELLMSEGARFQSSFDRVVFAVVDSPTYQQFESIFVAPAPHSD</sequence>
<gene>
    <name evidence="2" type="ORF">D9619_002072</name>
</gene>
<dbReference type="OrthoDB" id="9985428at2759"/>
<protein>
    <recommendedName>
        <fullName evidence="1">Microbial-type PARG catalytic domain-containing protein</fullName>
    </recommendedName>
</protein>
<dbReference type="Gene3D" id="3.40.220.10">
    <property type="entry name" value="Leucine Aminopeptidase, subunit E, domain 1"/>
    <property type="match status" value="1"/>
</dbReference>
<dbReference type="Proteomes" id="UP000567179">
    <property type="component" value="Unassembled WGS sequence"/>
</dbReference>
<dbReference type="NCBIfam" id="TIGR02452">
    <property type="entry name" value="TIGR02452 family protein"/>
    <property type="match status" value="1"/>
</dbReference>
<keyword evidence="3" id="KW-1185">Reference proteome</keyword>
<evidence type="ECO:0000313" key="3">
    <source>
        <dbReference type="Proteomes" id="UP000567179"/>
    </source>
</evidence>
<dbReference type="SUPFAM" id="SSF52949">
    <property type="entry name" value="Macro domain-like"/>
    <property type="match status" value="1"/>
</dbReference>
<dbReference type="InterPro" id="IPR019261">
    <property type="entry name" value="PARG_cat_microbial"/>
</dbReference>
<dbReference type="PANTHER" id="PTHR35596">
    <property type="entry name" value="DUF2263 DOMAIN-CONTAINING PROTEIN"/>
    <property type="match status" value="1"/>
</dbReference>
<comment type="caution">
    <text evidence="2">The sequence shown here is derived from an EMBL/GenBank/DDBJ whole genome shotgun (WGS) entry which is preliminary data.</text>
</comment>
<dbReference type="Pfam" id="PF10021">
    <property type="entry name" value="PARG_cat_microb"/>
    <property type="match status" value="1"/>
</dbReference>
<dbReference type="AlphaFoldDB" id="A0A8H5F3T2"/>
<dbReference type="InterPro" id="IPR012664">
    <property type="entry name" value="CHP02452"/>
</dbReference>
<accession>A0A8H5F3T2</accession>
<dbReference type="EMBL" id="JAACJJ010000028">
    <property type="protein sequence ID" value="KAF5322631.1"/>
    <property type="molecule type" value="Genomic_DNA"/>
</dbReference>
<evidence type="ECO:0000313" key="2">
    <source>
        <dbReference type="EMBL" id="KAF5322631.1"/>
    </source>
</evidence>
<dbReference type="PANTHER" id="PTHR35596:SF1">
    <property type="entry name" value="MICROBIAL-TYPE PARG CATALYTIC DOMAIN-CONTAINING PROTEIN"/>
    <property type="match status" value="1"/>
</dbReference>
<reference evidence="2 3" key="1">
    <citation type="journal article" date="2020" name="ISME J.">
        <title>Uncovering the hidden diversity of litter-decomposition mechanisms in mushroom-forming fungi.</title>
        <authorList>
            <person name="Floudas D."/>
            <person name="Bentzer J."/>
            <person name="Ahren D."/>
            <person name="Johansson T."/>
            <person name="Persson P."/>
            <person name="Tunlid A."/>
        </authorList>
    </citation>
    <scope>NUCLEOTIDE SEQUENCE [LARGE SCALE GENOMIC DNA]</scope>
    <source>
        <strain evidence="2 3">CBS 101986</strain>
    </source>
</reference>
<organism evidence="2 3">
    <name type="scientific">Psilocybe cf. subviscida</name>
    <dbReference type="NCBI Taxonomy" id="2480587"/>
    <lineage>
        <taxon>Eukaryota</taxon>
        <taxon>Fungi</taxon>
        <taxon>Dikarya</taxon>
        <taxon>Basidiomycota</taxon>
        <taxon>Agaricomycotina</taxon>
        <taxon>Agaricomycetes</taxon>
        <taxon>Agaricomycetidae</taxon>
        <taxon>Agaricales</taxon>
        <taxon>Agaricineae</taxon>
        <taxon>Strophariaceae</taxon>
        <taxon>Psilocybe</taxon>
    </lineage>
</organism>
<feature type="domain" description="Microbial-type PARG catalytic" evidence="1">
    <location>
        <begin position="35"/>
        <end position="173"/>
    </location>
</feature>
<proteinExistence type="predicted"/>
<dbReference type="PIRSF" id="PIRSF014899">
    <property type="entry name" value="UCP014899"/>
    <property type="match status" value="1"/>
</dbReference>
<evidence type="ECO:0000259" key="1">
    <source>
        <dbReference type="Pfam" id="PF10021"/>
    </source>
</evidence>
<dbReference type="InterPro" id="IPR043472">
    <property type="entry name" value="Macro_dom-like"/>
</dbReference>